<name>A0A0E3ZY66_9BACT</name>
<gene>
    <name evidence="2" type="ORF">SD10_19705</name>
</gene>
<dbReference type="PATRIC" id="fig|1379870.5.peg.4248"/>
<evidence type="ECO:0000313" key="2">
    <source>
        <dbReference type="EMBL" id="AKD56795.1"/>
    </source>
</evidence>
<feature type="chain" id="PRO_5002416987" evidence="1">
    <location>
        <begin position="28"/>
        <end position="305"/>
    </location>
</feature>
<dbReference type="Proteomes" id="UP000033054">
    <property type="component" value="Chromosome"/>
</dbReference>
<reference evidence="2 3" key="1">
    <citation type="journal article" date="2014" name="Curr. Microbiol.">
        <title>Spirosoma radiotolerans sp. nov., a gamma-radiation-resistant bacterium isolated from gamma ray-irradiated soil.</title>
        <authorList>
            <person name="Lee J.J."/>
            <person name="Srinivasan S."/>
            <person name="Lim S."/>
            <person name="Joe M."/>
            <person name="Im S."/>
            <person name="Bae S.I."/>
            <person name="Park K.R."/>
            <person name="Han J.H."/>
            <person name="Park S.H."/>
            <person name="Joo B.M."/>
            <person name="Park S.J."/>
            <person name="Kim M.K."/>
        </authorList>
    </citation>
    <scope>NUCLEOTIDE SEQUENCE [LARGE SCALE GENOMIC DNA]</scope>
    <source>
        <strain evidence="2 3">DG5A</strain>
    </source>
</reference>
<dbReference type="STRING" id="1379870.SD10_19705"/>
<protein>
    <submittedName>
        <fullName evidence="2">Membrane protein</fullName>
    </submittedName>
</protein>
<feature type="signal peptide" evidence="1">
    <location>
        <begin position="1"/>
        <end position="27"/>
    </location>
</feature>
<keyword evidence="1" id="KW-0732">Signal</keyword>
<dbReference type="EMBL" id="CP010429">
    <property type="protein sequence ID" value="AKD56795.1"/>
    <property type="molecule type" value="Genomic_DNA"/>
</dbReference>
<dbReference type="NCBIfam" id="TIGR03519">
    <property type="entry name" value="T9SS_PorP_fam"/>
    <property type="match status" value="1"/>
</dbReference>
<dbReference type="OrthoDB" id="1118477at2"/>
<evidence type="ECO:0000256" key="1">
    <source>
        <dbReference type="SAM" id="SignalP"/>
    </source>
</evidence>
<evidence type="ECO:0000313" key="3">
    <source>
        <dbReference type="Proteomes" id="UP000033054"/>
    </source>
</evidence>
<dbReference type="HOGENOM" id="CLU_068235_0_1_10"/>
<dbReference type="KEGG" id="srd:SD10_19705"/>
<dbReference type="Pfam" id="PF11751">
    <property type="entry name" value="PorP_SprF"/>
    <property type="match status" value="1"/>
</dbReference>
<keyword evidence="3" id="KW-1185">Reference proteome</keyword>
<accession>A0A0E3ZY66</accession>
<organism evidence="2 3">
    <name type="scientific">Spirosoma radiotolerans</name>
    <dbReference type="NCBI Taxonomy" id="1379870"/>
    <lineage>
        <taxon>Bacteria</taxon>
        <taxon>Pseudomonadati</taxon>
        <taxon>Bacteroidota</taxon>
        <taxon>Cytophagia</taxon>
        <taxon>Cytophagales</taxon>
        <taxon>Cytophagaceae</taxon>
        <taxon>Spirosoma</taxon>
    </lineage>
</organism>
<dbReference type="RefSeq" id="WP_046576105.1">
    <property type="nucleotide sequence ID" value="NZ_CP010429.1"/>
</dbReference>
<sequence length="305" mass="33605">MRFTHYPLVSCMLVSSLILFISQHVQAQKEVLYSQYLLNPLSINPAYAGSRESFQLSAFLRRKWISVRYAPITQSVSADGAVANGRIGLGFQALNDRMGLFATTGAYGSVAYRFNMPALAKLSIGFQGGVNVLPIYDVTTAASINRAVASLGVGVYYQSDRFFAGVSAPELGGQITDATGRYIYKSVRPVMFQAGVPIEVAETTVLIPSILVSKIADRPLGVDVNLRAWFNEEVGLGLSYRQNSPGIVQTNYLQAFVEYQLTKAIRLAYTFNSQTPESPNAMQYDQKSVHEIMLRFSPNGLKFTY</sequence>
<proteinExistence type="predicted"/>
<dbReference type="InterPro" id="IPR019861">
    <property type="entry name" value="PorP/SprF_Bacteroidetes"/>
</dbReference>
<dbReference type="AlphaFoldDB" id="A0A0E3ZY66"/>